<evidence type="ECO:0000256" key="2">
    <source>
        <dbReference type="SAM" id="MobiDB-lite"/>
    </source>
</evidence>
<feature type="region of interest" description="Disordered" evidence="2">
    <location>
        <begin position="14"/>
        <end position="34"/>
    </location>
</feature>
<evidence type="ECO:0000313" key="4">
    <source>
        <dbReference type="EMBL" id="QWC15797.1"/>
    </source>
</evidence>
<reference evidence="4 5" key="1">
    <citation type="submission" date="2021-05" db="EMBL/GenBank/DDBJ databases">
        <title>Novel species in genus Cellulomonas.</title>
        <authorList>
            <person name="Zhang G."/>
        </authorList>
    </citation>
    <scope>NUCLEOTIDE SEQUENCE [LARGE SCALE GENOMIC DNA]</scope>
    <source>
        <strain evidence="5">zg-ZUI157</strain>
    </source>
</reference>
<sequence length="214" mass="21645">MQYAYDPSGLVSGLTHSHDGEVQGDLGYPYRPDGQPAGVTGSYANVVLPAARGGLEYDAQNRLVEAAGEVLEYDADGNLLSDGSRSFAWDELGRLVSVDIAGGDLSFGYSPTGGRSSRGVGDSASGFVDVGANPAVELDGQGQAVAGLLSGGMDQWFARTHAGGTDAVLTDLLGSPVGLGGADGSVSARWSFDPFGVASVSGDVHGADLGFTGR</sequence>
<dbReference type="Pfam" id="PF25023">
    <property type="entry name" value="TEN_YD-shell"/>
    <property type="match status" value="1"/>
</dbReference>
<organism evidence="4 5">
    <name type="scientific">Cellulomonas dongxiuzhuiae</name>
    <dbReference type="NCBI Taxonomy" id="2819979"/>
    <lineage>
        <taxon>Bacteria</taxon>
        <taxon>Bacillati</taxon>
        <taxon>Actinomycetota</taxon>
        <taxon>Actinomycetes</taxon>
        <taxon>Micrococcales</taxon>
        <taxon>Cellulomonadaceae</taxon>
        <taxon>Cellulomonas</taxon>
    </lineage>
</organism>
<evidence type="ECO:0000256" key="1">
    <source>
        <dbReference type="ARBA" id="ARBA00022737"/>
    </source>
</evidence>
<dbReference type="EMBL" id="CP076023">
    <property type="protein sequence ID" value="QWC15797.1"/>
    <property type="molecule type" value="Genomic_DNA"/>
</dbReference>
<feature type="domain" description="Teneurin-like YD-shell" evidence="3">
    <location>
        <begin position="2"/>
        <end position="198"/>
    </location>
</feature>
<accession>A0ABX8GIU8</accession>
<keyword evidence="1" id="KW-0677">Repeat</keyword>
<keyword evidence="5" id="KW-1185">Reference proteome</keyword>
<dbReference type="Proteomes" id="UP000679335">
    <property type="component" value="Chromosome"/>
</dbReference>
<name>A0ABX8GIU8_9CELL</name>
<evidence type="ECO:0000259" key="3">
    <source>
        <dbReference type="Pfam" id="PF25023"/>
    </source>
</evidence>
<evidence type="ECO:0000313" key="5">
    <source>
        <dbReference type="Proteomes" id="UP000679335"/>
    </source>
</evidence>
<gene>
    <name evidence="4" type="ORF">KKR89_16265</name>
</gene>
<protein>
    <recommendedName>
        <fullName evidence="3">Teneurin-like YD-shell domain-containing protein</fullName>
    </recommendedName>
</protein>
<dbReference type="RefSeq" id="WP_214765515.1">
    <property type="nucleotide sequence ID" value="NZ_CP076023.1"/>
</dbReference>
<dbReference type="InterPro" id="IPR056823">
    <property type="entry name" value="TEN-like_YD-shell"/>
</dbReference>
<dbReference type="Gene3D" id="2.180.10.10">
    <property type="entry name" value="RHS repeat-associated core"/>
    <property type="match status" value="1"/>
</dbReference>
<proteinExistence type="predicted"/>